<protein>
    <submittedName>
        <fullName evidence="2">Uncharacterized protein</fullName>
    </submittedName>
</protein>
<sequence>MIIRCMLEKQQKWLVHGLQEICRPMCEGGGNLGGPLACRSNGQPSTHDLLTRFGVVNRTRGHNFDDHNILLQNGSLRIKTKLKCQLSDGNFNDNSDLNSEKSPPGSATAHESFSYPRVFSARHTI</sequence>
<dbReference type="AlphaFoldDB" id="A0A9W9RZR3"/>
<dbReference type="RefSeq" id="XP_056480631.1">
    <property type="nucleotide sequence ID" value="XM_056638642.1"/>
</dbReference>
<proteinExistence type="predicted"/>
<evidence type="ECO:0000313" key="3">
    <source>
        <dbReference type="Proteomes" id="UP001147747"/>
    </source>
</evidence>
<feature type="region of interest" description="Disordered" evidence="1">
    <location>
        <begin position="90"/>
        <end position="113"/>
    </location>
</feature>
<reference evidence="2" key="2">
    <citation type="journal article" date="2023" name="IMA Fungus">
        <title>Comparative genomic study of the Penicillium genus elucidates a diverse pangenome and 15 lateral gene transfer events.</title>
        <authorList>
            <person name="Petersen C."/>
            <person name="Sorensen T."/>
            <person name="Nielsen M.R."/>
            <person name="Sondergaard T.E."/>
            <person name="Sorensen J.L."/>
            <person name="Fitzpatrick D.A."/>
            <person name="Frisvad J.C."/>
            <person name="Nielsen K.L."/>
        </authorList>
    </citation>
    <scope>NUCLEOTIDE SEQUENCE</scope>
    <source>
        <strain evidence="2">IBT 29677</strain>
    </source>
</reference>
<feature type="compositionally biased region" description="Polar residues" evidence="1">
    <location>
        <begin position="90"/>
        <end position="101"/>
    </location>
</feature>
<comment type="caution">
    <text evidence="2">The sequence shown here is derived from an EMBL/GenBank/DDBJ whole genome shotgun (WGS) entry which is preliminary data.</text>
</comment>
<accession>A0A9W9RZR3</accession>
<reference evidence="2" key="1">
    <citation type="submission" date="2022-12" db="EMBL/GenBank/DDBJ databases">
        <authorList>
            <person name="Petersen C."/>
        </authorList>
    </citation>
    <scope>NUCLEOTIDE SEQUENCE</scope>
    <source>
        <strain evidence="2">IBT 29677</strain>
    </source>
</reference>
<keyword evidence="3" id="KW-1185">Reference proteome</keyword>
<dbReference type="EMBL" id="JAPZBU010000013">
    <property type="protein sequence ID" value="KAJ5369393.1"/>
    <property type="molecule type" value="Genomic_DNA"/>
</dbReference>
<dbReference type="GeneID" id="81377622"/>
<organism evidence="2 3">
    <name type="scientific">Penicillium cosmopolitanum</name>
    <dbReference type="NCBI Taxonomy" id="1131564"/>
    <lineage>
        <taxon>Eukaryota</taxon>
        <taxon>Fungi</taxon>
        <taxon>Dikarya</taxon>
        <taxon>Ascomycota</taxon>
        <taxon>Pezizomycotina</taxon>
        <taxon>Eurotiomycetes</taxon>
        <taxon>Eurotiomycetidae</taxon>
        <taxon>Eurotiales</taxon>
        <taxon>Aspergillaceae</taxon>
        <taxon>Penicillium</taxon>
    </lineage>
</organism>
<evidence type="ECO:0000256" key="1">
    <source>
        <dbReference type="SAM" id="MobiDB-lite"/>
    </source>
</evidence>
<dbReference type="OrthoDB" id="4151048at2759"/>
<name>A0A9W9RZR3_9EURO</name>
<dbReference type="Proteomes" id="UP001147747">
    <property type="component" value="Unassembled WGS sequence"/>
</dbReference>
<evidence type="ECO:0000313" key="2">
    <source>
        <dbReference type="EMBL" id="KAJ5369393.1"/>
    </source>
</evidence>
<gene>
    <name evidence="2" type="ORF">N7509_014005</name>
</gene>